<dbReference type="PANTHER" id="PTHR37450">
    <property type="entry name" value="CIPC PROTEIN"/>
    <property type="match status" value="1"/>
</dbReference>
<keyword evidence="3" id="KW-1185">Reference proteome</keyword>
<dbReference type="Proteomes" id="UP000325672">
    <property type="component" value="Unassembled WGS sequence"/>
</dbReference>
<sequence>MAWGWGESEEAHRQVQEGNHEGHLSHQLIAGAATYAGMKAWEDHQRKNGEEVEHGTAKALLASFAVAGVERLAETKGLDKVDEIKAKKHAKENAEKMYEEHYEQNGPRFNPQEHPPHPSFERNRFDEHPHPQPHHHEEAARLDKW</sequence>
<accession>A0A5N6SW37</accession>
<reference evidence="2 3" key="1">
    <citation type="submission" date="2019-04" db="EMBL/GenBank/DDBJ databases">
        <title>Friends and foes A comparative genomics study of 23 Aspergillus species from section Flavi.</title>
        <authorList>
            <consortium name="DOE Joint Genome Institute"/>
            <person name="Kjaerbolling I."/>
            <person name="Vesth T."/>
            <person name="Frisvad J.C."/>
            <person name="Nybo J.L."/>
            <person name="Theobald S."/>
            <person name="Kildgaard S."/>
            <person name="Isbrandt T."/>
            <person name="Kuo A."/>
            <person name="Sato A."/>
            <person name="Lyhne E.K."/>
            <person name="Kogle M.E."/>
            <person name="Wiebenga A."/>
            <person name="Kun R.S."/>
            <person name="Lubbers R.J."/>
            <person name="Makela M.R."/>
            <person name="Barry K."/>
            <person name="Chovatia M."/>
            <person name="Clum A."/>
            <person name="Daum C."/>
            <person name="Haridas S."/>
            <person name="He G."/>
            <person name="LaButti K."/>
            <person name="Lipzen A."/>
            <person name="Mondo S."/>
            <person name="Riley R."/>
            <person name="Salamov A."/>
            <person name="Simmons B.A."/>
            <person name="Magnuson J.K."/>
            <person name="Henrissat B."/>
            <person name="Mortensen U.H."/>
            <person name="Larsen T.O."/>
            <person name="Devries R.P."/>
            <person name="Grigoriev I.V."/>
            <person name="Machida M."/>
            <person name="Baker S.E."/>
            <person name="Andersen M.R."/>
        </authorList>
    </citation>
    <scope>NUCLEOTIDE SEQUENCE [LARGE SCALE GENOMIC DNA]</scope>
    <source>
        <strain evidence="2 3">CBS 117625</strain>
    </source>
</reference>
<dbReference type="GeneID" id="43644194"/>
<evidence type="ECO:0008006" key="4">
    <source>
        <dbReference type="Google" id="ProtNLM"/>
    </source>
</evidence>
<dbReference type="RefSeq" id="XP_031913387.1">
    <property type="nucleotide sequence ID" value="XM_032059984.1"/>
</dbReference>
<protein>
    <recommendedName>
        <fullName evidence="4">CipC-like antibiotic response protein</fullName>
    </recommendedName>
</protein>
<dbReference type="AlphaFoldDB" id="A0A5N6SW37"/>
<feature type="compositionally biased region" description="Basic and acidic residues" evidence="1">
    <location>
        <begin position="9"/>
        <end position="23"/>
    </location>
</feature>
<dbReference type="PANTHER" id="PTHR37450:SF1">
    <property type="entry name" value="CIPC PROTEIN"/>
    <property type="match status" value="1"/>
</dbReference>
<organism evidence="2 3">
    <name type="scientific">Aspergillus pseudotamarii</name>
    <dbReference type="NCBI Taxonomy" id="132259"/>
    <lineage>
        <taxon>Eukaryota</taxon>
        <taxon>Fungi</taxon>
        <taxon>Dikarya</taxon>
        <taxon>Ascomycota</taxon>
        <taxon>Pezizomycotina</taxon>
        <taxon>Eurotiomycetes</taxon>
        <taxon>Eurotiomycetidae</taxon>
        <taxon>Eurotiales</taxon>
        <taxon>Aspergillaceae</taxon>
        <taxon>Aspergillus</taxon>
        <taxon>Aspergillus subgen. Circumdati</taxon>
    </lineage>
</organism>
<dbReference type="InterPro" id="IPR022234">
    <property type="entry name" value="DUF3759"/>
</dbReference>
<feature type="compositionally biased region" description="Basic and acidic residues" evidence="1">
    <location>
        <begin position="114"/>
        <end position="145"/>
    </location>
</feature>
<name>A0A5N6SW37_ASPPS</name>
<evidence type="ECO:0000256" key="1">
    <source>
        <dbReference type="SAM" id="MobiDB-lite"/>
    </source>
</evidence>
<dbReference type="Pfam" id="PF12585">
    <property type="entry name" value="DUF3759"/>
    <property type="match status" value="1"/>
</dbReference>
<feature type="region of interest" description="Disordered" evidence="1">
    <location>
        <begin position="97"/>
        <end position="145"/>
    </location>
</feature>
<dbReference type="OrthoDB" id="9895617at2759"/>
<proteinExistence type="predicted"/>
<gene>
    <name evidence="2" type="ORF">BDV38DRAFT_283164</name>
</gene>
<feature type="region of interest" description="Disordered" evidence="1">
    <location>
        <begin position="1"/>
        <end position="23"/>
    </location>
</feature>
<evidence type="ECO:0000313" key="2">
    <source>
        <dbReference type="EMBL" id="KAE8137324.1"/>
    </source>
</evidence>
<dbReference type="EMBL" id="ML743578">
    <property type="protein sequence ID" value="KAE8137324.1"/>
    <property type="molecule type" value="Genomic_DNA"/>
</dbReference>
<evidence type="ECO:0000313" key="3">
    <source>
        <dbReference type="Proteomes" id="UP000325672"/>
    </source>
</evidence>